<evidence type="ECO:0000313" key="2">
    <source>
        <dbReference type="EMBL" id="GMN60903.1"/>
    </source>
</evidence>
<accession>A0AA88IYY0</accession>
<organism evidence="2 3">
    <name type="scientific">Ficus carica</name>
    <name type="common">Common fig</name>
    <dbReference type="NCBI Taxonomy" id="3494"/>
    <lineage>
        <taxon>Eukaryota</taxon>
        <taxon>Viridiplantae</taxon>
        <taxon>Streptophyta</taxon>
        <taxon>Embryophyta</taxon>
        <taxon>Tracheophyta</taxon>
        <taxon>Spermatophyta</taxon>
        <taxon>Magnoliopsida</taxon>
        <taxon>eudicotyledons</taxon>
        <taxon>Gunneridae</taxon>
        <taxon>Pentapetalae</taxon>
        <taxon>rosids</taxon>
        <taxon>fabids</taxon>
        <taxon>Rosales</taxon>
        <taxon>Moraceae</taxon>
        <taxon>Ficeae</taxon>
        <taxon>Ficus</taxon>
    </lineage>
</organism>
<protein>
    <recommendedName>
        <fullName evidence="4">Transmembrane protein</fullName>
    </recommendedName>
</protein>
<evidence type="ECO:0000313" key="3">
    <source>
        <dbReference type="Proteomes" id="UP001187192"/>
    </source>
</evidence>
<evidence type="ECO:0008006" key="4">
    <source>
        <dbReference type="Google" id="ProtNLM"/>
    </source>
</evidence>
<reference evidence="2" key="1">
    <citation type="submission" date="2023-07" db="EMBL/GenBank/DDBJ databases">
        <title>draft genome sequence of fig (Ficus carica).</title>
        <authorList>
            <person name="Takahashi T."/>
            <person name="Nishimura K."/>
        </authorList>
    </citation>
    <scope>NUCLEOTIDE SEQUENCE</scope>
</reference>
<name>A0AA88IYY0_FICCA</name>
<feature type="transmembrane region" description="Helical" evidence="1">
    <location>
        <begin position="110"/>
        <end position="134"/>
    </location>
</feature>
<comment type="caution">
    <text evidence="2">The sequence shown here is derived from an EMBL/GenBank/DDBJ whole genome shotgun (WGS) entry which is preliminary data.</text>
</comment>
<keyword evidence="1" id="KW-1133">Transmembrane helix</keyword>
<feature type="transmembrane region" description="Helical" evidence="1">
    <location>
        <begin position="154"/>
        <end position="173"/>
    </location>
</feature>
<proteinExistence type="predicted"/>
<dbReference type="EMBL" id="BTGU01000104">
    <property type="protein sequence ID" value="GMN60903.1"/>
    <property type="molecule type" value="Genomic_DNA"/>
</dbReference>
<dbReference type="AlphaFoldDB" id="A0AA88IYY0"/>
<keyword evidence="3" id="KW-1185">Reference proteome</keyword>
<gene>
    <name evidence="2" type="ORF">TIFTF001_029989</name>
</gene>
<keyword evidence="1" id="KW-0472">Membrane</keyword>
<evidence type="ECO:0000256" key="1">
    <source>
        <dbReference type="SAM" id="Phobius"/>
    </source>
</evidence>
<dbReference type="Proteomes" id="UP001187192">
    <property type="component" value="Unassembled WGS sequence"/>
</dbReference>
<sequence length="192" mass="21085">MVSDTMLVHRGGWGYFGAERGELVIVRCPQIQVHPLQGLVDTIRAGLRCGGEGVGSVRGPVLPIVGGVCPSRAANFSSLLLAFFSRWSNRTDGCSGVNGRGFTEGCNGSLFSFVCFMCLFVIRAEVFPLIPRVGFCVDLGFVDRILAIVWLGDVWWVDLAFVSPVVGVFLRVWDRGSLRLSPRWLITYVLSR</sequence>
<keyword evidence="1" id="KW-0812">Transmembrane</keyword>